<keyword evidence="2" id="KW-1133">Transmembrane helix</keyword>
<protein>
    <submittedName>
        <fullName evidence="3">Uncharacterized protein</fullName>
    </submittedName>
</protein>
<gene>
    <name evidence="3" type="ORF">ABENE_08035</name>
</gene>
<dbReference type="STRING" id="1121022.GCA_000376105_02677"/>
<dbReference type="RefSeq" id="WP_018082349.1">
    <property type="nucleotide sequence ID" value="NZ_AQWM01000013.1"/>
</dbReference>
<keyword evidence="4" id="KW-1185">Reference proteome</keyword>
<evidence type="ECO:0000313" key="3">
    <source>
        <dbReference type="EMBL" id="ESQ92578.1"/>
    </source>
</evidence>
<organism evidence="3 4">
    <name type="scientific">Asticcacaulis benevestitus DSM 16100 = ATCC BAA-896</name>
    <dbReference type="NCBI Taxonomy" id="1121022"/>
    <lineage>
        <taxon>Bacteria</taxon>
        <taxon>Pseudomonadati</taxon>
        <taxon>Pseudomonadota</taxon>
        <taxon>Alphaproteobacteria</taxon>
        <taxon>Caulobacterales</taxon>
        <taxon>Caulobacteraceae</taxon>
        <taxon>Asticcacaulis</taxon>
    </lineage>
</organism>
<evidence type="ECO:0000256" key="2">
    <source>
        <dbReference type="SAM" id="Phobius"/>
    </source>
</evidence>
<name>V4RMW5_9CAUL</name>
<sequence>MGSFDIWIFVWVVELALCSGLAFWLGGPAERTGAAIIFLGWVLSYLLQSRAGDGPGLWVIIIDVVALIAFSLLSAKSRRLWTLFAVACQFEGVVSHFAESFSDFGLFGYFTALGIWSGDALVVCVLAGVFGHQLRLRRNNRMEKGGAKLPPVRKSRLPGHRTR</sequence>
<feature type="transmembrane region" description="Helical" evidence="2">
    <location>
        <begin position="32"/>
        <end position="49"/>
    </location>
</feature>
<evidence type="ECO:0000256" key="1">
    <source>
        <dbReference type="SAM" id="MobiDB-lite"/>
    </source>
</evidence>
<dbReference type="OrthoDB" id="7173910at2"/>
<accession>V4RMW5</accession>
<feature type="transmembrane region" description="Helical" evidence="2">
    <location>
        <begin position="6"/>
        <end position="25"/>
    </location>
</feature>
<dbReference type="PATRIC" id="fig|1121022.4.peg.1615"/>
<keyword evidence="2" id="KW-0472">Membrane</keyword>
<dbReference type="Proteomes" id="UP000017837">
    <property type="component" value="Unassembled WGS sequence"/>
</dbReference>
<proteinExistence type="predicted"/>
<evidence type="ECO:0000313" key="4">
    <source>
        <dbReference type="Proteomes" id="UP000017837"/>
    </source>
</evidence>
<dbReference type="AlphaFoldDB" id="V4RMW5"/>
<dbReference type="EMBL" id="AWGB01000012">
    <property type="protein sequence ID" value="ESQ92578.1"/>
    <property type="molecule type" value="Genomic_DNA"/>
</dbReference>
<feature type="transmembrane region" description="Helical" evidence="2">
    <location>
        <begin position="55"/>
        <end position="73"/>
    </location>
</feature>
<dbReference type="eggNOG" id="ENOG5033GSG">
    <property type="taxonomic scope" value="Bacteria"/>
</dbReference>
<reference evidence="3 4" key="1">
    <citation type="journal article" date="2014" name="Nature">
        <title>Sequential evolution of bacterial morphology by co-option of a developmental regulator.</title>
        <authorList>
            <person name="Jiang C."/>
            <person name="Brown P.J."/>
            <person name="Ducret A."/>
            <person name="Brun Y.V."/>
        </authorList>
    </citation>
    <scope>NUCLEOTIDE SEQUENCE [LARGE SCALE GENOMIC DNA]</scope>
    <source>
        <strain evidence="3 4">DSM 16100</strain>
    </source>
</reference>
<feature type="transmembrane region" description="Helical" evidence="2">
    <location>
        <begin position="104"/>
        <end position="131"/>
    </location>
</feature>
<comment type="caution">
    <text evidence="3">The sequence shown here is derived from an EMBL/GenBank/DDBJ whole genome shotgun (WGS) entry which is preliminary data.</text>
</comment>
<keyword evidence="2" id="KW-0812">Transmembrane</keyword>
<feature type="region of interest" description="Disordered" evidence="1">
    <location>
        <begin position="144"/>
        <end position="163"/>
    </location>
</feature>
<feature type="compositionally biased region" description="Basic residues" evidence="1">
    <location>
        <begin position="151"/>
        <end position="163"/>
    </location>
</feature>
<feature type="transmembrane region" description="Helical" evidence="2">
    <location>
        <begin position="80"/>
        <end position="98"/>
    </location>
</feature>